<dbReference type="OrthoDB" id="9811121at2"/>
<keyword evidence="5" id="KW-1185">Reference proteome</keyword>
<reference evidence="4 5" key="1">
    <citation type="submission" date="2016-06" db="EMBL/GenBank/DDBJ databases">
        <authorList>
            <person name="Kjaerup R.B."/>
            <person name="Dalgaard T.S."/>
            <person name="Juul-Madsen H.R."/>
        </authorList>
    </citation>
    <scope>NUCLEOTIDE SEQUENCE [LARGE SCALE GENOMIC DNA]</scope>
    <source>
        <strain evidence="4 5">CECT 8886</strain>
    </source>
</reference>
<dbReference type="InterPro" id="IPR036526">
    <property type="entry name" value="C-N_Hydrolase_sf"/>
</dbReference>
<accession>A0A1A8TBH3</accession>
<dbReference type="Proteomes" id="UP000092544">
    <property type="component" value="Unassembled WGS sequence"/>
</dbReference>
<evidence type="ECO:0000313" key="5">
    <source>
        <dbReference type="Proteomes" id="UP000092544"/>
    </source>
</evidence>
<dbReference type="PANTHER" id="PTHR23088">
    <property type="entry name" value="NITRILASE-RELATED"/>
    <property type="match status" value="1"/>
</dbReference>
<dbReference type="RefSeq" id="WP_067014865.1">
    <property type="nucleotide sequence ID" value="NZ_FLOB01000003.1"/>
</dbReference>
<dbReference type="PANTHER" id="PTHR23088:SF27">
    <property type="entry name" value="DEAMINATED GLUTATHIONE AMIDASE"/>
    <property type="match status" value="1"/>
</dbReference>
<evidence type="ECO:0000256" key="2">
    <source>
        <dbReference type="ARBA" id="ARBA00022801"/>
    </source>
</evidence>
<keyword evidence="2 4" id="KW-0378">Hydrolase</keyword>
<dbReference type="PROSITE" id="PS50263">
    <property type="entry name" value="CN_HYDROLASE"/>
    <property type="match status" value="1"/>
</dbReference>
<evidence type="ECO:0000313" key="4">
    <source>
        <dbReference type="EMBL" id="SBS30008.1"/>
    </source>
</evidence>
<evidence type="ECO:0000256" key="1">
    <source>
        <dbReference type="ARBA" id="ARBA00010613"/>
    </source>
</evidence>
<dbReference type="Pfam" id="PF00795">
    <property type="entry name" value="CN_hydrolase"/>
    <property type="match status" value="1"/>
</dbReference>
<comment type="similarity">
    <text evidence="1">Belongs to the carbon-nitrogen hydrolase superfamily. NIT1/NIT2 family.</text>
</comment>
<dbReference type="InterPro" id="IPR003010">
    <property type="entry name" value="C-N_Hydrolase"/>
</dbReference>
<gene>
    <name evidence="4" type="ORF">MSP8886_01668</name>
</gene>
<dbReference type="PROSITE" id="PS01227">
    <property type="entry name" value="UPF0012"/>
    <property type="match status" value="1"/>
</dbReference>
<feature type="domain" description="CN hydrolase" evidence="3">
    <location>
        <begin position="5"/>
        <end position="259"/>
    </location>
</feature>
<dbReference type="SUPFAM" id="SSF56317">
    <property type="entry name" value="Carbon-nitrogen hydrolase"/>
    <property type="match status" value="1"/>
</dbReference>
<dbReference type="GO" id="GO:0106008">
    <property type="term" value="F:2-oxoglutaramate amidase activity"/>
    <property type="evidence" value="ECO:0007669"/>
    <property type="project" value="UniProtKB-EC"/>
</dbReference>
<sequence length="279" mass="31315">MTNTLRIAAIQLTSGANFKENLQEVKTWVAKAAADGAQVIVLPENVFLFNGKGMRALAESDDQGLLLREVADLACHYKVYLVVGSHPSLVNEGGELVANQRVRQSCMVFDPNGELVQRYDKIHLFDVSVDDKAGSYRESNYIEPGDLEVKIFEVDGFKVGLTICYDVRFPELFRRLSKEGAELILVPAAFTYVTGKAHWNTLLAARAIENQCFVMGVNQCGWHTQTRQTYGHSVLYSPNGEMLKQLQEEPGYFVGEISKTSLQTCRTKMPCLEHRRFIN</sequence>
<dbReference type="AlphaFoldDB" id="A0A1A8TBH3"/>
<dbReference type="InterPro" id="IPR001110">
    <property type="entry name" value="UPF0012_CS"/>
</dbReference>
<protein>
    <submittedName>
        <fullName evidence="4">2-oxoglutaramate amidase</fullName>
        <ecNumber evidence="4">3.5.1.111</ecNumber>
    </submittedName>
</protein>
<dbReference type="CDD" id="cd07572">
    <property type="entry name" value="nit"/>
    <property type="match status" value="1"/>
</dbReference>
<organism evidence="4 5">
    <name type="scientific">Marinomonas spartinae</name>
    <dbReference type="NCBI Taxonomy" id="1792290"/>
    <lineage>
        <taxon>Bacteria</taxon>
        <taxon>Pseudomonadati</taxon>
        <taxon>Pseudomonadota</taxon>
        <taxon>Gammaproteobacteria</taxon>
        <taxon>Oceanospirillales</taxon>
        <taxon>Oceanospirillaceae</taxon>
        <taxon>Marinomonas</taxon>
    </lineage>
</organism>
<dbReference type="InterPro" id="IPR045254">
    <property type="entry name" value="Nit1/2_C-N_Hydrolase"/>
</dbReference>
<dbReference type="EC" id="3.5.1.111" evidence="4"/>
<proteinExistence type="inferred from homology"/>
<name>A0A1A8TBH3_9GAMM</name>
<evidence type="ECO:0000259" key="3">
    <source>
        <dbReference type="PROSITE" id="PS50263"/>
    </source>
</evidence>
<dbReference type="STRING" id="1792290.MSP8886_01668"/>
<dbReference type="Gene3D" id="3.60.110.10">
    <property type="entry name" value="Carbon-nitrogen hydrolase"/>
    <property type="match status" value="1"/>
</dbReference>
<dbReference type="EMBL" id="FLOB01000003">
    <property type="protein sequence ID" value="SBS30008.1"/>
    <property type="molecule type" value="Genomic_DNA"/>
</dbReference>